<evidence type="ECO:0000256" key="1">
    <source>
        <dbReference type="ARBA" id="ARBA00023015"/>
    </source>
</evidence>
<evidence type="ECO:0000259" key="5">
    <source>
        <dbReference type="PROSITE" id="PS50932"/>
    </source>
</evidence>
<dbReference type="PROSITE" id="PS50932">
    <property type="entry name" value="HTH_LACI_2"/>
    <property type="match status" value="1"/>
</dbReference>
<feature type="domain" description="HTH lacI-type" evidence="5">
    <location>
        <begin position="6"/>
        <end position="60"/>
    </location>
</feature>
<dbReference type="InterPro" id="IPR000843">
    <property type="entry name" value="HTH_LacI"/>
</dbReference>
<accession>A0A1I1Q420</accession>
<dbReference type="Proteomes" id="UP000198728">
    <property type="component" value="Unassembled WGS sequence"/>
</dbReference>
<dbReference type="STRING" id="441112.SAMN04488094_11823"/>
<keyword evidence="7" id="KW-1185">Reference proteome</keyword>
<protein>
    <submittedName>
        <fullName evidence="6">Transcriptional regulator, LacI family</fullName>
    </submittedName>
</protein>
<dbReference type="CDD" id="cd01392">
    <property type="entry name" value="HTH_LacI"/>
    <property type="match status" value="1"/>
</dbReference>
<keyword evidence="3" id="KW-0804">Transcription</keyword>
<dbReference type="EMBL" id="FOLG01000018">
    <property type="protein sequence ID" value="SFD16712.1"/>
    <property type="molecule type" value="Genomic_DNA"/>
</dbReference>
<dbReference type="Gene3D" id="3.40.50.2300">
    <property type="match status" value="2"/>
</dbReference>
<keyword evidence="2" id="KW-0238">DNA-binding</keyword>
<dbReference type="Gene3D" id="1.10.260.40">
    <property type="entry name" value="lambda repressor-like DNA-binding domains"/>
    <property type="match status" value="1"/>
</dbReference>
<dbReference type="GO" id="GO:0000976">
    <property type="term" value="F:transcription cis-regulatory region binding"/>
    <property type="evidence" value="ECO:0007669"/>
    <property type="project" value="TreeGrafter"/>
</dbReference>
<dbReference type="CDD" id="cd06267">
    <property type="entry name" value="PBP1_LacI_sugar_binding-like"/>
    <property type="match status" value="1"/>
</dbReference>
<dbReference type="AlphaFoldDB" id="A0A1I1Q420"/>
<dbReference type="Pfam" id="PF13377">
    <property type="entry name" value="Peripla_BP_3"/>
    <property type="match status" value="1"/>
</dbReference>
<dbReference type="InterPro" id="IPR010982">
    <property type="entry name" value="Lambda_DNA-bd_dom_sf"/>
</dbReference>
<dbReference type="SMART" id="SM00354">
    <property type="entry name" value="HTH_LACI"/>
    <property type="match status" value="1"/>
</dbReference>
<dbReference type="PANTHER" id="PTHR30146">
    <property type="entry name" value="LACI-RELATED TRANSCRIPTIONAL REPRESSOR"/>
    <property type="match status" value="1"/>
</dbReference>
<proteinExistence type="predicted"/>
<feature type="compositionally biased region" description="Basic residues" evidence="4">
    <location>
        <begin position="343"/>
        <end position="360"/>
    </location>
</feature>
<dbReference type="Pfam" id="PF00356">
    <property type="entry name" value="LacI"/>
    <property type="match status" value="1"/>
</dbReference>
<dbReference type="SUPFAM" id="SSF47413">
    <property type="entry name" value="lambda repressor-like DNA-binding domains"/>
    <property type="match status" value="1"/>
</dbReference>
<keyword evidence="1" id="KW-0805">Transcription regulation</keyword>
<dbReference type="OrthoDB" id="8433438at2"/>
<dbReference type="InterPro" id="IPR028082">
    <property type="entry name" value="Peripla_BP_I"/>
</dbReference>
<organism evidence="6 7">
    <name type="scientific">Tropicimonas isoalkanivorans</name>
    <dbReference type="NCBI Taxonomy" id="441112"/>
    <lineage>
        <taxon>Bacteria</taxon>
        <taxon>Pseudomonadati</taxon>
        <taxon>Pseudomonadota</taxon>
        <taxon>Alphaproteobacteria</taxon>
        <taxon>Rhodobacterales</taxon>
        <taxon>Roseobacteraceae</taxon>
        <taxon>Tropicimonas</taxon>
    </lineage>
</organism>
<evidence type="ECO:0000256" key="3">
    <source>
        <dbReference type="ARBA" id="ARBA00023163"/>
    </source>
</evidence>
<reference evidence="6 7" key="1">
    <citation type="submission" date="2016-10" db="EMBL/GenBank/DDBJ databases">
        <authorList>
            <person name="de Groot N.N."/>
        </authorList>
    </citation>
    <scope>NUCLEOTIDE SEQUENCE [LARGE SCALE GENOMIC DNA]</scope>
    <source>
        <strain evidence="6 7">DSM 19548</strain>
    </source>
</reference>
<dbReference type="GO" id="GO:0003700">
    <property type="term" value="F:DNA-binding transcription factor activity"/>
    <property type="evidence" value="ECO:0007669"/>
    <property type="project" value="TreeGrafter"/>
</dbReference>
<dbReference type="InterPro" id="IPR046335">
    <property type="entry name" value="LacI/GalR-like_sensor"/>
</dbReference>
<gene>
    <name evidence="6" type="ORF">SAMN04488094_11823</name>
</gene>
<dbReference type="PANTHER" id="PTHR30146:SF109">
    <property type="entry name" value="HTH-TYPE TRANSCRIPTIONAL REGULATOR GALS"/>
    <property type="match status" value="1"/>
</dbReference>
<dbReference type="SUPFAM" id="SSF53822">
    <property type="entry name" value="Periplasmic binding protein-like I"/>
    <property type="match status" value="1"/>
</dbReference>
<evidence type="ECO:0000313" key="6">
    <source>
        <dbReference type="EMBL" id="SFD16712.1"/>
    </source>
</evidence>
<feature type="region of interest" description="Disordered" evidence="4">
    <location>
        <begin position="325"/>
        <end position="360"/>
    </location>
</feature>
<dbReference type="RefSeq" id="WP_093362663.1">
    <property type="nucleotide sequence ID" value="NZ_FOLG01000018.1"/>
</dbReference>
<evidence type="ECO:0000256" key="4">
    <source>
        <dbReference type="SAM" id="MobiDB-lite"/>
    </source>
</evidence>
<feature type="compositionally biased region" description="Basic and acidic residues" evidence="4">
    <location>
        <begin position="326"/>
        <end position="342"/>
    </location>
</feature>
<sequence>MTKRKPTLAEVAKVAGVSRMTASRAMNNQPGLSEKTREDILRIADEMGYVTNPMAQKLSAGKTRIIGVIAQFHTPFTSDLVLGIGSQARGMGYEMLVYSLPENHSQPPGSVLSLLQQISDGVIAILPYEAGYLEIMANASVPVVTVDTREDESTFPSVSADSYQGGRQAMIHLSELGHRRIGIITGNCQLTSARIRLQAYRDAVAQFGLDADEGLIADGNYSEKGGFDAASALLALPERPTAIFACNDLSALGAMAAVREAGLRIPEDISIVGFDDILLASQVYPALTTVRQPLQEMGRSAVNMLLALIVGLDLPTRQTILPTHLVNRDSTSRPGESAERVRAHSKRGKAHSAKSRRSSE</sequence>
<evidence type="ECO:0000313" key="7">
    <source>
        <dbReference type="Proteomes" id="UP000198728"/>
    </source>
</evidence>
<name>A0A1I1Q420_9RHOB</name>
<evidence type="ECO:0000256" key="2">
    <source>
        <dbReference type="ARBA" id="ARBA00023125"/>
    </source>
</evidence>
<dbReference type="PROSITE" id="PS00356">
    <property type="entry name" value="HTH_LACI_1"/>
    <property type="match status" value="1"/>
</dbReference>